<name>A0ABR7LUH0_9ACTN</name>
<evidence type="ECO:0000313" key="1">
    <source>
        <dbReference type="EMBL" id="MBC6468416.1"/>
    </source>
</evidence>
<dbReference type="Pfam" id="PF07366">
    <property type="entry name" value="SnoaL"/>
    <property type="match status" value="1"/>
</dbReference>
<reference evidence="1 2" key="1">
    <citation type="submission" date="2020-06" db="EMBL/GenBank/DDBJ databases">
        <title>Actinomadura xiongansis sp. nov., isolated from soil of Baiyangdian.</title>
        <authorList>
            <person name="Zhang X."/>
        </authorList>
    </citation>
    <scope>NUCLEOTIDE SEQUENCE [LARGE SCALE GENOMIC DNA]</scope>
    <source>
        <strain evidence="1 2">HBUM206468</strain>
    </source>
</reference>
<dbReference type="InterPro" id="IPR032710">
    <property type="entry name" value="NTF2-like_dom_sf"/>
</dbReference>
<gene>
    <name evidence="1" type="ORF">HKK74_23380</name>
</gene>
<keyword evidence="2" id="KW-1185">Reference proteome</keyword>
<organism evidence="1 2">
    <name type="scientific">Actinomadura alba</name>
    <dbReference type="NCBI Taxonomy" id="406431"/>
    <lineage>
        <taxon>Bacteria</taxon>
        <taxon>Bacillati</taxon>
        <taxon>Actinomycetota</taxon>
        <taxon>Actinomycetes</taxon>
        <taxon>Streptosporangiales</taxon>
        <taxon>Thermomonosporaceae</taxon>
        <taxon>Actinomadura</taxon>
    </lineage>
</organism>
<dbReference type="InterPro" id="IPR009959">
    <property type="entry name" value="Cyclase_SnoaL-like"/>
</dbReference>
<sequence>MAEQEIKNLAVYVCDQVFNHRNHKVIDEYFAADLISHFPTLEPQHGRDVFMKLAEDLHKAMPDYRGEILETLTEGDRGFLRARLTGTQEGTLMGLPGTGLSIEFNEMWFFRYADGKIAEMWQQGDYVGFMEQIGVMPPLGAGAFRQATYPFAVMARFAALKLKPKAKQRAAAGTK</sequence>
<proteinExistence type="predicted"/>
<protein>
    <submittedName>
        <fullName evidence="1">Ester cyclase</fullName>
    </submittedName>
</protein>
<dbReference type="RefSeq" id="WP_187245422.1">
    <property type="nucleotide sequence ID" value="NZ_BAAAOK010000015.1"/>
</dbReference>
<dbReference type="EMBL" id="JABVEC010000018">
    <property type="protein sequence ID" value="MBC6468416.1"/>
    <property type="molecule type" value="Genomic_DNA"/>
</dbReference>
<dbReference type="PANTHER" id="PTHR38436:SF1">
    <property type="entry name" value="ESTER CYCLASE"/>
    <property type="match status" value="1"/>
</dbReference>
<accession>A0ABR7LUH0</accession>
<dbReference type="SUPFAM" id="SSF54427">
    <property type="entry name" value="NTF2-like"/>
    <property type="match status" value="1"/>
</dbReference>
<dbReference type="PANTHER" id="PTHR38436">
    <property type="entry name" value="POLYKETIDE CYCLASE SNOAL-LIKE DOMAIN"/>
    <property type="match status" value="1"/>
</dbReference>
<evidence type="ECO:0000313" key="2">
    <source>
        <dbReference type="Proteomes" id="UP000805614"/>
    </source>
</evidence>
<dbReference type="Proteomes" id="UP000805614">
    <property type="component" value="Unassembled WGS sequence"/>
</dbReference>
<comment type="caution">
    <text evidence="1">The sequence shown here is derived from an EMBL/GenBank/DDBJ whole genome shotgun (WGS) entry which is preliminary data.</text>
</comment>
<dbReference type="Gene3D" id="3.10.450.50">
    <property type="match status" value="1"/>
</dbReference>